<reference evidence="1 2" key="1">
    <citation type="journal article" date="2022" name="Genome Biol. Evol.">
        <title>The Spruce Budworm Genome: Reconstructing the Evolutionary History of Antifreeze Proteins.</title>
        <authorList>
            <person name="Beliveau C."/>
            <person name="Gagne P."/>
            <person name="Picq S."/>
            <person name="Vernygora O."/>
            <person name="Keeling C.I."/>
            <person name="Pinkney K."/>
            <person name="Doucet D."/>
            <person name="Wen F."/>
            <person name="Johnston J.S."/>
            <person name="Maaroufi H."/>
            <person name="Boyle B."/>
            <person name="Laroche J."/>
            <person name="Dewar K."/>
            <person name="Juretic N."/>
            <person name="Blackburn G."/>
            <person name="Nisole A."/>
            <person name="Brunet B."/>
            <person name="Brandao M."/>
            <person name="Lumley L."/>
            <person name="Duan J."/>
            <person name="Quan G."/>
            <person name="Lucarotti C.J."/>
            <person name="Roe A.D."/>
            <person name="Sperling F.A.H."/>
            <person name="Levesque R.C."/>
            <person name="Cusson M."/>
        </authorList>
    </citation>
    <scope>NUCLEOTIDE SEQUENCE [LARGE SCALE GENOMIC DNA]</scope>
    <source>
        <strain evidence="1">Glfc:IPQL:Cfum</strain>
    </source>
</reference>
<dbReference type="Proteomes" id="UP001064048">
    <property type="component" value="Chromosome 13"/>
</dbReference>
<gene>
    <name evidence="1" type="ORF">MSG28_008056</name>
</gene>
<keyword evidence="2" id="KW-1185">Reference proteome</keyword>
<protein>
    <submittedName>
        <fullName evidence="1">Uncharacterized protein</fullName>
    </submittedName>
</protein>
<dbReference type="EMBL" id="CM046113">
    <property type="protein sequence ID" value="KAI8420865.1"/>
    <property type="molecule type" value="Genomic_DNA"/>
</dbReference>
<comment type="caution">
    <text evidence="1">The sequence shown here is derived from an EMBL/GenBank/DDBJ whole genome shotgun (WGS) entry which is preliminary data.</text>
</comment>
<evidence type="ECO:0000313" key="1">
    <source>
        <dbReference type="EMBL" id="KAI8420865.1"/>
    </source>
</evidence>
<sequence length="107" mass="11805">MHLGWDCVCRAAVDLPVVQVVPVVLVAPLTTALRTTDPHIMALGLVAQVARVAQEARVALAVGDRNNKYKNRLISYGIRNLCDISSFVEYIIILLFTVLCCEKNILK</sequence>
<proteinExistence type="predicted"/>
<organism evidence="1 2">
    <name type="scientific">Choristoneura fumiferana</name>
    <name type="common">Spruce budworm moth</name>
    <name type="synonym">Archips fumiferana</name>
    <dbReference type="NCBI Taxonomy" id="7141"/>
    <lineage>
        <taxon>Eukaryota</taxon>
        <taxon>Metazoa</taxon>
        <taxon>Ecdysozoa</taxon>
        <taxon>Arthropoda</taxon>
        <taxon>Hexapoda</taxon>
        <taxon>Insecta</taxon>
        <taxon>Pterygota</taxon>
        <taxon>Neoptera</taxon>
        <taxon>Endopterygota</taxon>
        <taxon>Lepidoptera</taxon>
        <taxon>Glossata</taxon>
        <taxon>Ditrysia</taxon>
        <taxon>Tortricoidea</taxon>
        <taxon>Tortricidae</taxon>
        <taxon>Tortricinae</taxon>
        <taxon>Choristoneura</taxon>
    </lineage>
</organism>
<name>A0ACC0J9S3_CHOFU</name>
<evidence type="ECO:0000313" key="2">
    <source>
        <dbReference type="Proteomes" id="UP001064048"/>
    </source>
</evidence>
<accession>A0ACC0J9S3</accession>